<dbReference type="SUPFAM" id="SSF109854">
    <property type="entry name" value="DinB/YfiT-like putative metalloenzymes"/>
    <property type="match status" value="1"/>
</dbReference>
<evidence type="ECO:0000313" key="2">
    <source>
        <dbReference type="EMBL" id="RYU84337.1"/>
    </source>
</evidence>
<dbReference type="Proteomes" id="UP000294155">
    <property type="component" value="Unassembled WGS sequence"/>
</dbReference>
<sequence length="158" mass="17236">MTELSRLTDQLTRAFDGDTWSGPSLLTTLRGVDAVRAARRPIPGAHSIWELVLHLTTWINVVHERVVTGLEVPVPDALDWPAVPEAATAAAWEQARQALVQAQSRLLTQLPTLTDEELEQTVGAPGTDVTRYVLLHGLAQHNLYHAGQIALLRKAGGE</sequence>
<gene>
    <name evidence="2" type="ORF">EWM57_01195</name>
</gene>
<organism evidence="2 3">
    <name type="scientific">Hymenobacter persicinus</name>
    <dbReference type="NCBI Taxonomy" id="2025506"/>
    <lineage>
        <taxon>Bacteria</taxon>
        <taxon>Pseudomonadati</taxon>
        <taxon>Bacteroidota</taxon>
        <taxon>Cytophagia</taxon>
        <taxon>Cytophagales</taxon>
        <taxon>Hymenobacteraceae</taxon>
        <taxon>Hymenobacter</taxon>
    </lineage>
</organism>
<keyword evidence="3" id="KW-1185">Reference proteome</keyword>
<dbReference type="Pfam" id="PF12867">
    <property type="entry name" value="DinB_2"/>
    <property type="match status" value="1"/>
</dbReference>
<evidence type="ECO:0000259" key="1">
    <source>
        <dbReference type="Pfam" id="PF12867"/>
    </source>
</evidence>
<feature type="domain" description="DinB-like" evidence="1">
    <location>
        <begin position="25"/>
        <end position="149"/>
    </location>
</feature>
<dbReference type="Gene3D" id="1.20.120.450">
    <property type="entry name" value="dinb family like domain"/>
    <property type="match status" value="1"/>
</dbReference>
<protein>
    <submittedName>
        <fullName evidence="2">DinB family protein</fullName>
    </submittedName>
</protein>
<accession>A0A4Q5LFV0</accession>
<dbReference type="InterPro" id="IPR024775">
    <property type="entry name" value="DinB-like"/>
</dbReference>
<dbReference type="InterPro" id="IPR034660">
    <property type="entry name" value="DinB/YfiT-like"/>
</dbReference>
<name>A0A4Q5LFV0_9BACT</name>
<dbReference type="OrthoDB" id="9814103at2"/>
<reference evidence="2 3" key="1">
    <citation type="submission" date="2019-02" db="EMBL/GenBank/DDBJ databases">
        <title>Bacterial novel species isolated from soil.</title>
        <authorList>
            <person name="Jung H.-Y."/>
        </authorList>
    </citation>
    <scope>NUCLEOTIDE SEQUENCE [LARGE SCALE GENOMIC DNA]</scope>
    <source>
        <strain evidence="2 3">1-3-3-3</strain>
    </source>
</reference>
<dbReference type="AlphaFoldDB" id="A0A4Q5LFV0"/>
<proteinExistence type="predicted"/>
<evidence type="ECO:0000313" key="3">
    <source>
        <dbReference type="Proteomes" id="UP000294155"/>
    </source>
</evidence>
<dbReference type="RefSeq" id="WP_129919304.1">
    <property type="nucleotide sequence ID" value="NZ_SEWE01000002.1"/>
</dbReference>
<dbReference type="EMBL" id="SEWE01000002">
    <property type="protein sequence ID" value="RYU84337.1"/>
    <property type="molecule type" value="Genomic_DNA"/>
</dbReference>
<comment type="caution">
    <text evidence="2">The sequence shown here is derived from an EMBL/GenBank/DDBJ whole genome shotgun (WGS) entry which is preliminary data.</text>
</comment>